<organism>
    <name type="scientific">Rhodococcus rhodochrous</name>
    <dbReference type="NCBI Taxonomy" id="1829"/>
    <lineage>
        <taxon>Bacteria</taxon>
        <taxon>Bacillati</taxon>
        <taxon>Actinomycetota</taxon>
        <taxon>Actinomycetes</taxon>
        <taxon>Mycobacteriales</taxon>
        <taxon>Nocardiaceae</taxon>
        <taxon>Rhodococcus</taxon>
    </lineage>
</organism>
<keyword id="KW-0903">Direct protein sequencing</keyword>
<accession>Q9R4J8</accession>
<reference key="1">
    <citation type="journal article" date="1995" name="Biochim. Biophys. Acta">
        <title>Bacterial steroid monooxygenase catalyzing the Baeyer-Villiger oxidation of C21-ketosteroids from Rhodococcus rhodochrous: the isolation and characterization.</title>
        <authorList>
            <person name="Miyamoto M."/>
            <person name="Matsumoto J."/>
            <person name="Iwaya T."/>
            <person name="Itagaki E."/>
        </authorList>
    </citation>
    <scope>PROTEIN SEQUENCE</scope>
</reference>
<protein>
    <submittedName>
        <fullName>Steroid monooxygenase</fullName>
    </submittedName>
</protein>
<sequence>MNGQHPRVVVAAPDA</sequence>
<proteinExistence type="evidence at protein level"/>
<dbReference type="PIR" id="S59489">
    <property type="entry name" value="S59489"/>
</dbReference>
<name>Q9R4J8_RHORH</name>